<evidence type="ECO:0000256" key="1">
    <source>
        <dbReference type="SAM" id="MobiDB-lite"/>
    </source>
</evidence>
<feature type="transmembrane region" description="Helical" evidence="2">
    <location>
        <begin position="138"/>
        <end position="158"/>
    </location>
</feature>
<gene>
    <name evidence="3" type="ORF">J8F10_20710</name>
</gene>
<dbReference type="RefSeq" id="WP_210656968.1">
    <property type="nucleotide sequence ID" value="NZ_JAGKQQ010000001.1"/>
</dbReference>
<reference evidence="3 4" key="1">
    <citation type="submission" date="2021-04" db="EMBL/GenBank/DDBJ databases">
        <authorList>
            <person name="Ivanova A."/>
        </authorList>
    </citation>
    <scope>NUCLEOTIDE SEQUENCE [LARGE SCALE GENOMIC DNA]</scope>
    <source>
        <strain evidence="3 4">G18</strain>
    </source>
</reference>
<evidence type="ECO:0000313" key="3">
    <source>
        <dbReference type="EMBL" id="MBP3957679.1"/>
    </source>
</evidence>
<comment type="caution">
    <text evidence="3">The sequence shown here is derived from an EMBL/GenBank/DDBJ whole genome shotgun (WGS) entry which is preliminary data.</text>
</comment>
<dbReference type="Proteomes" id="UP000676565">
    <property type="component" value="Unassembled WGS sequence"/>
</dbReference>
<organism evidence="3 4">
    <name type="scientific">Gemmata palustris</name>
    <dbReference type="NCBI Taxonomy" id="2822762"/>
    <lineage>
        <taxon>Bacteria</taxon>
        <taxon>Pseudomonadati</taxon>
        <taxon>Planctomycetota</taxon>
        <taxon>Planctomycetia</taxon>
        <taxon>Gemmatales</taxon>
        <taxon>Gemmataceae</taxon>
        <taxon>Gemmata</taxon>
    </lineage>
</organism>
<feature type="transmembrane region" description="Helical" evidence="2">
    <location>
        <begin position="110"/>
        <end position="132"/>
    </location>
</feature>
<keyword evidence="2" id="KW-0472">Membrane</keyword>
<protein>
    <submittedName>
        <fullName evidence="3">Uncharacterized protein</fullName>
    </submittedName>
</protein>
<accession>A0ABS5BVH2</accession>
<evidence type="ECO:0000256" key="2">
    <source>
        <dbReference type="SAM" id="Phobius"/>
    </source>
</evidence>
<keyword evidence="2" id="KW-0812">Transmembrane</keyword>
<name>A0ABS5BVH2_9BACT</name>
<dbReference type="EMBL" id="JAGKQQ010000001">
    <property type="protein sequence ID" value="MBP3957679.1"/>
    <property type="molecule type" value="Genomic_DNA"/>
</dbReference>
<feature type="compositionally biased region" description="Basic and acidic residues" evidence="1">
    <location>
        <begin position="88"/>
        <end position="104"/>
    </location>
</feature>
<keyword evidence="2" id="KW-1133">Transmembrane helix</keyword>
<proteinExistence type="predicted"/>
<evidence type="ECO:0000313" key="4">
    <source>
        <dbReference type="Proteomes" id="UP000676565"/>
    </source>
</evidence>
<sequence length="165" mass="17239">MPITFTCPCGQTLSADDERAGLPVRCPSCSQTPIVPHQLWDAPERSAPAPDAAPAVGAKPWLKGADPAPAQPGDPNSPFGFTGPADTARARDRQVQLEEKGRGKSVEGGILNSGAIGGLLAMIGAVVWFVAGLAFDTIFFYPPILFVIGLVAFFKGLMAGPEQHD</sequence>
<feature type="region of interest" description="Disordered" evidence="1">
    <location>
        <begin position="42"/>
        <end position="104"/>
    </location>
</feature>
<feature type="compositionally biased region" description="Low complexity" evidence="1">
    <location>
        <begin position="45"/>
        <end position="74"/>
    </location>
</feature>
<keyword evidence="4" id="KW-1185">Reference proteome</keyword>